<name>A0ABQ4K309_9BACI</name>
<evidence type="ECO:0000313" key="2">
    <source>
        <dbReference type="EMBL" id="GIN20138.1"/>
    </source>
</evidence>
<accession>A0ABQ4K309</accession>
<keyword evidence="1" id="KW-0472">Membrane</keyword>
<dbReference type="EMBL" id="BOQT01000003">
    <property type="protein sequence ID" value="GIN20138.1"/>
    <property type="molecule type" value="Genomic_DNA"/>
</dbReference>
<dbReference type="Proteomes" id="UP000680279">
    <property type="component" value="Unassembled WGS sequence"/>
</dbReference>
<feature type="transmembrane region" description="Helical" evidence="1">
    <location>
        <begin position="64"/>
        <end position="84"/>
    </location>
</feature>
<protein>
    <recommendedName>
        <fullName evidence="4">DUF2512 family protein</fullName>
    </recommendedName>
</protein>
<proteinExistence type="predicted"/>
<gene>
    <name evidence="2" type="ORF">J1TS3_12720</name>
</gene>
<dbReference type="Pfam" id="PF10710">
    <property type="entry name" value="DUF2512"/>
    <property type="match status" value="1"/>
</dbReference>
<reference evidence="2 3" key="1">
    <citation type="submission" date="2021-03" db="EMBL/GenBank/DDBJ databases">
        <title>Antimicrobial resistance genes in bacteria isolated from Japanese honey, and their potential for conferring macrolide and lincosamide resistance in the American foulbrood pathogen Paenibacillus larvae.</title>
        <authorList>
            <person name="Okamoto M."/>
            <person name="Kumagai M."/>
            <person name="Kanamori H."/>
            <person name="Takamatsu D."/>
        </authorList>
    </citation>
    <scope>NUCLEOTIDE SEQUENCE [LARGE SCALE GENOMIC DNA]</scope>
    <source>
        <strain evidence="2 3">J1TS3</strain>
    </source>
</reference>
<keyword evidence="1" id="KW-1133">Transmembrane helix</keyword>
<evidence type="ECO:0000256" key="1">
    <source>
        <dbReference type="SAM" id="Phobius"/>
    </source>
</evidence>
<comment type="caution">
    <text evidence="2">The sequence shown here is derived from an EMBL/GenBank/DDBJ whole genome shotgun (WGS) entry which is preliminary data.</text>
</comment>
<dbReference type="RefSeq" id="WP_018705715.1">
    <property type="nucleotide sequence ID" value="NZ_BOQT01000003.1"/>
</dbReference>
<feature type="transmembrane region" description="Helical" evidence="1">
    <location>
        <begin position="12"/>
        <end position="29"/>
    </location>
</feature>
<organism evidence="2 3">
    <name type="scientific">Siminovitchia fordii</name>
    <dbReference type="NCBI Taxonomy" id="254759"/>
    <lineage>
        <taxon>Bacteria</taxon>
        <taxon>Bacillati</taxon>
        <taxon>Bacillota</taxon>
        <taxon>Bacilli</taxon>
        <taxon>Bacillales</taxon>
        <taxon>Bacillaceae</taxon>
        <taxon>Siminovitchia</taxon>
    </lineage>
</organism>
<keyword evidence="1" id="KW-0812">Transmembrane</keyword>
<feature type="transmembrane region" description="Helical" evidence="1">
    <location>
        <begin position="35"/>
        <end position="52"/>
    </location>
</feature>
<sequence>MDERVNHGKAICMKALMVFAVAWVILSLLNNVTFMHSTLLGITLLLLSYFTGDMFILPKMGNRAAMVGDFVLSLVIIWGGLNVLGYDHAFAKAVLALVIICTGEYFFHLWLLRTQFKETRAGQY</sequence>
<dbReference type="InterPro" id="IPR019649">
    <property type="entry name" value="DUF2512"/>
</dbReference>
<keyword evidence="3" id="KW-1185">Reference proteome</keyword>
<evidence type="ECO:0008006" key="4">
    <source>
        <dbReference type="Google" id="ProtNLM"/>
    </source>
</evidence>
<evidence type="ECO:0000313" key="3">
    <source>
        <dbReference type="Proteomes" id="UP000680279"/>
    </source>
</evidence>
<feature type="transmembrane region" description="Helical" evidence="1">
    <location>
        <begin position="90"/>
        <end position="112"/>
    </location>
</feature>